<proteinExistence type="predicted"/>
<dbReference type="Proteomes" id="UP001230649">
    <property type="component" value="Unassembled WGS sequence"/>
</dbReference>
<organism evidence="1 2">
    <name type="scientific">Naganishia adeliensis</name>
    <dbReference type="NCBI Taxonomy" id="92952"/>
    <lineage>
        <taxon>Eukaryota</taxon>
        <taxon>Fungi</taxon>
        <taxon>Dikarya</taxon>
        <taxon>Basidiomycota</taxon>
        <taxon>Agaricomycotina</taxon>
        <taxon>Tremellomycetes</taxon>
        <taxon>Filobasidiales</taxon>
        <taxon>Filobasidiaceae</taxon>
        <taxon>Naganishia</taxon>
    </lineage>
</organism>
<comment type="caution">
    <text evidence="1">The sequence shown here is derived from an EMBL/GenBank/DDBJ whole genome shotgun (WGS) entry which is preliminary data.</text>
</comment>
<accession>A0ACC2WVS4</accession>
<reference evidence="1" key="1">
    <citation type="submission" date="2023-04" db="EMBL/GenBank/DDBJ databases">
        <title>Draft Genome sequencing of Naganishia species isolated from polar environments using Oxford Nanopore Technology.</title>
        <authorList>
            <person name="Leo P."/>
            <person name="Venkateswaran K."/>
        </authorList>
    </citation>
    <scope>NUCLEOTIDE SEQUENCE</scope>
    <source>
        <strain evidence="1">MNA-CCFEE 5262</strain>
    </source>
</reference>
<protein>
    <submittedName>
        <fullName evidence="1">Uncharacterized protein</fullName>
    </submittedName>
</protein>
<evidence type="ECO:0000313" key="2">
    <source>
        <dbReference type="Proteomes" id="UP001230649"/>
    </source>
</evidence>
<evidence type="ECO:0000313" key="1">
    <source>
        <dbReference type="EMBL" id="KAJ9115717.1"/>
    </source>
</evidence>
<name>A0ACC2WVS4_9TREE</name>
<keyword evidence="2" id="KW-1185">Reference proteome</keyword>
<gene>
    <name evidence="1" type="ORF">QFC20_001044</name>
</gene>
<sequence>MDVLCFSSVSGSRELNPKLPKQLVSREKAGAKSKLNIMSKIEQDFQKASKEFQRLQADLTATIEARQKLDYQQSESDLVLKELKKLKPENTVYKLIGPGLMPQDSGEAQQTVEKRLDFIKKEIERIETQLKTIGEKAEKKKTEIIKLQTEIQKSQPQPQAA</sequence>
<dbReference type="EMBL" id="JASBWS010000005">
    <property type="protein sequence ID" value="KAJ9115717.1"/>
    <property type="molecule type" value="Genomic_DNA"/>
</dbReference>